<dbReference type="EMBL" id="JAGPYM010000085">
    <property type="protein sequence ID" value="KAH6868916.1"/>
    <property type="molecule type" value="Genomic_DNA"/>
</dbReference>
<protein>
    <recommendedName>
        <fullName evidence="4">Chromo domain-containing protein</fullName>
    </recommendedName>
</protein>
<evidence type="ECO:0000313" key="1">
    <source>
        <dbReference type="EMBL" id="KAH6868916.1"/>
    </source>
</evidence>
<evidence type="ECO:0008006" key="4">
    <source>
        <dbReference type="Google" id="ProtNLM"/>
    </source>
</evidence>
<name>A0A9P8VPD3_9HYPO</name>
<organism evidence="1 3">
    <name type="scientific">Thelonectria olida</name>
    <dbReference type="NCBI Taxonomy" id="1576542"/>
    <lineage>
        <taxon>Eukaryota</taxon>
        <taxon>Fungi</taxon>
        <taxon>Dikarya</taxon>
        <taxon>Ascomycota</taxon>
        <taxon>Pezizomycotina</taxon>
        <taxon>Sordariomycetes</taxon>
        <taxon>Hypocreomycetidae</taxon>
        <taxon>Hypocreales</taxon>
        <taxon>Nectriaceae</taxon>
        <taxon>Thelonectria</taxon>
    </lineage>
</organism>
<dbReference type="AlphaFoldDB" id="A0A9P8VPD3"/>
<evidence type="ECO:0000313" key="2">
    <source>
        <dbReference type="EMBL" id="KAH6871057.1"/>
    </source>
</evidence>
<dbReference type="Proteomes" id="UP000777438">
    <property type="component" value="Unassembled WGS sequence"/>
</dbReference>
<gene>
    <name evidence="2" type="ORF">B0T10DRAFT_417781</name>
    <name evidence="1" type="ORF">B0T10DRAFT_419174</name>
</gene>
<reference evidence="1 3" key="1">
    <citation type="journal article" date="2021" name="Nat. Commun.">
        <title>Genetic determinants of endophytism in the Arabidopsis root mycobiome.</title>
        <authorList>
            <person name="Mesny F."/>
            <person name="Miyauchi S."/>
            <person name="Thiergart T."/>
            <person name="Pickel B."/>
            <person name="Atanasova L."/>
            <person name="Karlsson M."/>
            <person name="Huettel B."/>
            <person name="Barry K.W."/>
            <person name="Haridas S."/>
            <person name="Chen C."/>
            <person name="Bauer D."/>
            <person name="Andreopoulos W."/>
            <person name="Pangilinan J."/>
            <person name="LaButti K."/>
            <person name="Riley R."/>
            <person name="Lipzen A."/>
            <person name="Clum A."/>
            <person name="Drula E."/>
            <person name="Henrissat B."/>
            <person name="Kohler A."/>
            <person name="Grigoriev I.V."/>
            <person name="Martin F.M."/>
            <person name="Hacquard S."/>
        </authorList>
    </citation>
    <scope>NUCLEOTIDE SEQUENCE [LARGE SCALE GENOMIC DNA]</scope>
    <source>
        <strain evidence="1 3">MPI-CAGE-CH-0241</strain>
    </source>
</reference>
<dbReference type="EMBL" id="JAGPYM010000060">
    <property type="protein sequence ID" value="KAH6871057.1"/>
    <property type="molecule type" value="Genomic_DNA"/>
</dbReference>
<evidence type="ECO:0000313" key="3">
    <source>
        <dbReference type="Proteomes" id="UP000777438"/>
    </source>
</evidence>
<sequence length="150" mass="16892">MELVAPQSWLRGAPVRTTWSSDVVVKQVLVTLRSAKRMFHGIIASNLDSGPWDWPRSDCPMWVVDGGNGLSVWQECRQRPRLGDEGPELKAREVVGHYESRSGSVYLAVRWEGYEGPTWELESQPASPGSPLDARWTLPVDVCEDRGPRY</sequence>
<proteinExistence type="predicted"/>
<keyword evidence="3" id="KW-1185">Reference proteome</keyword>
<comment type="caution">
    <text evidence="1">The sequence shown here is derived from an EMBL/GenBank/DDBJ whole genome shotgun (WGS) entry which is preliminary data.</text>
</comment>
<accession>A0A9P8VPD3</accession>
<dbReference type="OrthoDB" id="5235533at2759"/>